<dbReference type="GO" id="GO:0004519">
    <property type="term" value="F:endonuclease activity"/>
    <property type="evidence" value="ECO:0007669"/>
    <property type="project" value="UniProtKB-KW"/>
</dbReference>
<dbReference type="CDD" id="cd02257">
    <property type="entry name" value="Peptidase_C19"/>
    <property type="match status" value="1"/>
</dbReference>
<keyword evidence="2" id="KW-0540">Nuclease</keyword>
<dbReference type="GO" id="GO:0004843">
    <property type="term" value="F:cysteine-type deubiquitinase activity"/>
    <property type="evidence" value="ECO:0007669"/>
    <property type="project" value="InterPro"/>
</dbReference>
<dbReference type="EMBL" id="MK072157">
    <property type="protein sequence ID" value="AYV79598.1"/>
    <property type="molecule type" value="Genomic_DNA"/>
</dbReference>
<reference evidence="2" key="1">
    <citation type="submission" date="2018-10" db="EMBL/GenBank/DDBJ databases">
        <title>Hidden diversity of soil giant viruses.</title>
        <authorList>
            <person name="Schulz F."/>
            <person name="Alteio L."/>
            <person name="Goudeau D."/>
            <person name="Ryan E.M."/>
            <person name="Malmstrom R.R."/>
            <person name="Blanchard J."/>
            <person name="Woyke T."/>
        </authorList>
    </citation>
    <scope>NUCLEOTIDE SEQUENCE</scope>
    <source>
        <strain evidence="2">FNV1</strain>
    </source>
</reference>
<dbReference type="GO" id="GO:0004527">
    <property type="term" value="F:exonuclease activity"/>
    <property type="evidence" value="ECO:0007669"/>
    <property type="project" value="UniProtKB-KW"/>
</dbReference>
<dbReference type="SUPFAM" id="SSF56219">
    <property type="entry name" value="DNase I-like"/>
    <property type="match status" value="1"/>
</dbReference>
<dbReference type="InterPro" id="IPR001394">
    <property type="entry name" value="Peptidase_C19_UCH"/>
</dbReference>
<evidence type="ECO:0000313" key="2">
    <source>
        <dbReference type="EMBL" id="AYV79598.1"/>
    </source>
</evidence>
<dbReference type="SUPFAM" id="SSF54001">
    <property type="entry name" value="Cysteine proteinases"/>
    <property type="match status" value="2"/>
</dbReference>
<dbReference type="PROSITE" id="PS50235">
    <property type="entry name" value="USP_3"/>
    <property type="match status" value="1"/>
</dbReference>
<proteinExistence type="predicted"/>
<feature type="domain" description="USP" evidence="1">
    <location>
        <begin position="855"/>
        <end position="1145"/>
    </location>
</feature>
<evidence type="ECO:0000259" key="1">
    <source>
        <dbReference type="PROSITE" id="PS50235"/>
    </source>
</evidence>
<dbReference type="PANTHER" id="PTHR24006">
    <property type="entry name" value="UBIQUITIN CARBOXYL-TERMINAL HYDROLASE"/>
    <property type="match status" value="1"/>
</dbReference>
<dbReference type="InterPro" id="IPR028889">
    <property type="entry name" value="USP"/>
</dbReference>
<dbReference type="Pfam" id="PF00443">
    <property type="entry name" value="UCH"/>
    <property type="match status" value="1"/>
</dbReference>
<organism evidence="2">
    <name type="scientific">Faunusvirus sp</name>
    <dbReference type="NCBI Taxonomy" id="2487766"/>
    <lineage>
        <taxon>Viruses</taxon>
        <taxon>Varidnaviria</taxon>
        <taxon>Bamfordvirae</taxon>
        <taxon>Nucleocytoviricota</taxon>
        <taxon>Megaviricetes</taxon>
        <taxon>Imitervirales</taxon>
        <taxon>Mimiviridae</taxon>
    </lineage>
</organism>
<gene>
    <name evidence="2" type="ORF">Faunusvirus26_3</name>
</gene>
<dbReference type="InterPro" id="IPR038765">
    <property type="entry name" value="Papain-like_cys_pep_sf"/>
</dbReference>
<dbReference type="Gene3D" id="3.90.70.10">
    <property type="entry name" value="Cysteine proteinases"/>
    <property type="match status" value="3"/>
</dbReference>
<dbReference type="InterPro" id="IPR050164">
    <property type="entry name" value="Peptidase_C19"/>
</dbReference>
<sequence length="1844" mass="212062">MNLRPLQSVYIKRLFKLVSDSLRERSGYADINVLVAQFDDIWKNMDNYETYSGDTNNNVSYLKFDQVKLAFAKLNEIDQLVQQKNISSIPYSFKRINLTAENTPVYKTSINKYIKMLLLNIESYKTNTQYLSQLSTQSDKDIYDVAINFDTANLDACIVDKKSIVLKETPKYANNIVSFKFAHATDDDSMLKIVSKHGGNADEFHRLYHLLSDDDVYMTQLTNDHDTDELIRHFKYLDNSFICDIAKRDIDIHDYFTIFDIHLIRGLEILLYDMPFNYIAMITIVDGLTDVQLKFLLNVIKHVADDFVNILDPVSPINRKFATTNIAKQSEILSTEINPDKRQIYEYFVICALVSQYNYSPDLSANTSYGVVFYNYLLKSYYYHVNCFFVALYAQYIRSLRYEQHFNRVTLLISDPPTKRQQYLTFNEIKDYTDELDILFAYYKKHNDGSAFISLYIALKYCHVMFHKFLTKIDENKILMTGKCTDPFVSFILILYYKIDRIMNIQNINRAHIDEAKLISPVSVIPVVDNSSGMCTNPLVIHDDIYKLLRADIDYVVTPVTEFFANMCDLVKFATQPVIMNSYKAESPMSLYMHFLSKITVGNGVDPEFTSKLVNIADLFKTNKSVSVNYTDNLLQPVLLFVVRFINQFTAYSYIFNGICAQTRTEDKKQTRWKLDGDVYIPINIKMDQKITDAIPQQTYQINALNNYVIFYSYSHLRFPLQQSIEIKYQQANSIFSVCTKADYVDKSAGLNQHIKKYVLIGAFIYNDKTAKHTTISRVADKYIQTYHGVKSEFKISDTPDIIPILLCYRVDIYVPKYDIVTIASREIMPPQSIPIKPALVGRFKYMQSLPIHNIGLKNCGGNACYFNSMIQLLLAMPDMIQYLTNSAVLEYINTKYIISDDEKQNKQTRGILWNILSICRDLTDTKMVTYDSEKYINPVIDIMSKIMEVGGKIKNDAGEFLEHFMNILPYHAVNGSYCEWEHYELNGITSDITPSSTGAFILNYLLIEYDDVGMDLGDLINKQYIANTSKPSTASVNKYTYEVNSSFTTGEYIICKLHIEFQNQIKVEMKTRITESIKVGNKTYKLTGVIKLFGANFGAAHYMAYRVNQGAWYQFNDNTVTASTFNGATSNERGTPYILCYKLTVSTYSYLQLIDATCEFFQPQNYRGAITDLRIPNTVYCVKPAIHVFTYVTAFINLLCNIPDLIAYHMHPEFLKLYEQFPNILAIRVLHLVDLTIKNNGLTLDDVYRIVYNAFGTLFVTGNIVGRLFVEFLTSLTAVKYMFNLRYINDEQTSMKIFYKNEFKTSHDPKDDIINYSCADIWNFSGDSGVFNVYRNTAYGQTGPTIIDCYNKYLISLTGNFDPSTSVKKSIDNKLITRFDNLYGYDNKPHSYDLMGVIVHNGAKSTDDNYKCYVQNPHTNKWIDCSTGKLYIGPIDSLYAHGYTPIINYYRQADAAYKFYKLPVPIEYRKISNISTPSSISTGSFTQIDDQLDPLNPYKYYTIDEKQQQINAYLRKDLFNANKKYSYLYDFKSSQAWPTDTYGQSQCENDTKIQNMPPVPPSVRICSFNVHNWVKKCPPTGKEYKSFYDTITNIRAHIICLQEIVPYYHDKPQENDDIAVEHGNFSEIITKFKNMGYNYYVIHDTHYMRDGETKHNINVLDMNGDYFMLCNAIFSQYPIVTGLSKQFGLGNNRILSKVVVNMGQDKVVVVYNTHIEVANSRVINGVKSDKQIQLDNIADIVCRESLTDVAFNPNNNIVLTGDFNNSYTNSALSYASIDRVLAHIDYKNGAQIGFTGVNQHSIIDHFFVAKHMTSNVNNSLIIKSSASDHYPVIIDIQIPVILA</sequence>
<dbReference type="InterPro" id="IPR036691">
    <property type="entry name" value="Endo/exonu/phosph_ase_sf"/>
</dbReference>
<dbReference type="Gene3D" id="3.60.10.10">
    <property type="entry name" value="Endonuclease/exonuclease/phosphatase"/>
    <property type="match status" value="1"/>
</dbReference>
<protein>
    <submittedName>
        <fullName evidence="2">Endonuclease/exonuclease/phosphatase family protein</fullName>
    </submittedName>
</protein>
<name>A0A3G4ZXG1_9VIRU</name>
<keyword evidence="2" id="KW-0269">Exonuclease</keyword>
<keyword evidence="2" id="KW-0378">Hydrolase</keyword>
<dbReference type="GO" id="GO:0016579">
    <property type="term" value="P:protein deubiquitination"/>
    <property type="evidence" value="ECO:0007669"/>
    <property type="project" value="InterPro"/>
</dbReference>
<keyword evidence="2" id="KW-0255">Endonuclease</keyword>
<accession>A0A3G4ZXG1</accession>